<dbReference type="SMART" id="SM00448">
    <property type="entry name" value="REC"/>
    <property type="match status" value="1"/>
</dbReference>
<dbReference type="GO" id="GO:0000160">
    <property type="term" value="P:phosphorelay signal transduction system"/>
    <property type="evidence" value="ECO:0007669"/>
    <property type="project" value="InterPro"/>
</dbReference>
<dbReference type="PROSITE" id="PS50110">
    <property type="entry name" value="RESPONSE_REGULATORY"/>
    <property type="match status" value="1"/>
</dbReference>
<dbReference type="AlphaFoldDB" id="A0A2K9NSH5"/>
<dbReference type="KEGG" id="bsto:C0V70_10210"/>
<evidence type="ECO:0000313" key="2">
    <source>
        <dbReference type="Proteomes" id="UP000235584"/>
    </source>
</evidence>
<keyword evidence="2" id="KW-1185">Reference proteome</keyword>
<dbReference type="EMBL" id="CP025704">
    <property type="protein sequence ID" value="AUN98471.1"/>
    <property type="molecule type" value="Genomic_DNA"/>
</dbReference>
<dbReference type="Proteomes" id="UP000235584">
    <property type="component" value="Chromosome"/>
</dbReference>
<dbReference type="InterPro" id="IPR052048">
    <property type="entry name" value="ST_Response_Regulator"/>
</dbReference>
<gene>
    <name evidence="1" type="ORF">C0V70_10210</name>
</gene>
<protein>
    <submittedName>
        <fullName evidence="1">Uncharacterized protein</fullName>
    </submittedName>
</protein>
<reference evidence="1 2" key="1">
    <citation type="submission" date="2018-01" db="EMBL/GenBank/DDBJ databases">
        <title>Complete genome sequence of Bacteriovorax stolpii DSM12778.</title>
        <authorList>
            <person name="Tang B."/>
            <person name="Chang J."/>
        </authorList>
    </citation>
    <scope>NUCLEOTIDE SEQUENCE [LARGE SCALE GENOMIC DNA]</scope>
    <source>
        <strain evidence="1 2">DSM 12778</strain>
    </source>
</reference>
<dbReference type="SUPFAM" id="SSF52172">
    <property type="entry name" value="CheY-like"/>
    <property type="match status" value="1"/>
</dbReference>
<dbReference type="InterPro" id="IPR011006">
    <property type="entry name" value="CheY-like_superfamily"/>
</dbReference>
<dbReference type="Gene3D" id="3.40.50.2300">
    <property type="match status" value="1"/>
</dbReference>
<accession>A0A2K9NSH5</accession>
<dbReference type="Pfam" id="PF00072">
    <property type="entry name" value="Response_reg"/>
    <property type="match status" value="1"/>
</dbReference>
<dbReference type="PANTHER" id="PTHR43228:SF1">
    <property type="entry name" value="TWO-COMPONENT RESPONSE REGULATOR ARR22"/>
    <property type="match status" value="1"/>
</dbReference>
<sequence length="134" mass="15169">MSAPLEKKMQRDVLICDDDKAICEILREYCEHMGCFKNIVFAHDGITATQKLRNQKFALICLDISMPKKTGYDLIGEFDANSINSKDNILVVSGTLEKDLIAKIIQGGVKNFMVKPFDEKQFQEKVLRILGAQK</sequence>
<dbReference type="PANTHER" id="PTHR43228">
    <property type="entry name" value="TWO-COMPONENT RESPONSE REGULATOR"/>
    <property type="match status" value="1"/>
</dbReference>
<evidence type="ECO:0000313" key="1">
    <source>
        <dbReference type="EMBL" id="AUN98471.1"/>
    </source>
</evidence>
<proteinExistence type="predicted"/>
<name>A0A2K9NSH5_BACTC</name>
<dbReference type="InterPro" id="IPR001789">
    <property type="entry name" value="Sig_transdc_resp-reg_receiver"/>
</dbReference>
<organism evidence="1 2">
    <name type="scientific">Bacteriovorax stolpii</name>
    <name type="common">Bdellovibrio stolpii</name>
    <dbReference type="NCBI Taxonomy" id="960"/>
    <lineage>
        <taxon>Bacteria</taxon>
        <taxon>Pseudomonadati</taxon>
        <taxon>Bdellovibrionota</taxon>
        <taxon>Bacteriovoracia</taxon>
        <taxon>Bacteriovoracales</taxon>
        <taxon>Bacteriovoracaceae</taxon>
        <taxon>Bacteriovorax</taxon>
    </lineage>
</organism>
<dbReference type="RefSeq" id="WP_102243762.1">
    <property type="nucleotide sequence ID" value="NZ_CP025704.1"/>
</dbReference>